<organism evidence="2 3">
    <name type="scientific">Orbilia javanica</name>
    <dbReference type="NCBI Taxonomy" id="47235"/>
    <lineage>
        <taxon>Eukaryota</taxon>
        <taxon>Fungi</taxon>
        <taxon>Dikarya</taxon>
        <taxon>Ascomycota</taxon>
        <taxon>Pezizomycotina</taxon>
        <taxon>Orbiliomycetes</taxon>
        <taxon>Orbiliales</taxon>
        <taxon>Orbiliaceae</taxon>
        <taxon>Orbilia</taxon>
    </lineage>
</organism>
<proteinExistence type="predicted"/>
<accession>A0AAN8RDC2</accession>
<sequence>MLTLRSISGRPRPPKCNAIPSRRPHSTTRTSSQPHLPRPLGAGHDISALNGYLLRSRQKYPDIRSKLVKVTSSYFNRPDGELPKQCLPGWIKHSHFAGILQNDFDAGYWDTVGSWPLQQNAVAGRHVEYNAHGDMFLRDVTGLILEERLSDSLPPGCSTTFYNYINSHPLFRLILALRLQLYSRREFRLFPEDPRPYRKHMVTLQQWASHRIPVDSYDNYNIATQTLENMERYLSDMAKDDPDLEAATRRVAVALGARVFDMPVSLLDPAPEFSVRSIVTWDSDWLMDICGDVMFLILHRGIKQAEAEFKANGGVISTKHLEDSSSSSSTTDTPPDGAIPEPPDDVQSWAQTEIDPDPNINNPTPQETDKIKIPSYLRKRYQDIDIQNISRPVPFQDVTRGTYLSQNDGRHKNRFSDIHALQLDLPRSKTSSSLTPDYRHGGVWVEDNPDDNTDGPMEPRLLKLLAFLNENKHKKQQEEQEKEQPQPPTPKKEPPLFISKLQKPPQSQEPQITTDNKKPTRPLSDILPINFNQLQPARKRPDSKPPRDPFDLSTFPNLDSTLAALATEYSKLKNEFESKNRSKSKPKPKP</sequence>
<dbReference type="EMBL" id="JAVHNR010000004">
    <property type="protein sequence ID" value="KAK6345641.1"/>
    <property type="molecule type" value="Genomic_DNA"/>
</dbReference>
<feature type="compositionally biased region" description="Basic and acidic residues" evidence="1">
    <location>
        <begin position="539"/>
        <end position="550"/>
    </location>
</feature>
<protein>
    <submittedName>
        <fullName evidence="2">Uncharacterized protein</fullName>
    </submittedName>
</protein>
<evidence type="ECO:0000313" key="3">
    <source>
        <dbReference type="Proteomes" id="UP001313282"/>
    </source>
</evidence>
<gene>
    <name evidence="2" type="ORF">TWF718_007550</name>
</gene>
<reference evidence="2 3" key="1">
    <citation type="submission" date="2019-10" db="EMBL/GenBank/DDBJ databases">
        <authorList>
            <person name="Palmer J.M."/>
        </authorList>
    </citation>
    <scope>NUCLEOTIDE SEQUENCE [LARGE SCALE GENOMIC DNA]</scope>
    <source>
        <strain evidence="2 3">TWF718</strain>
    </source>
</reference>
<evidence type="ECO:0000313" key="2">
    <source>
        <dbReference type="EMBL" id="KAK6345641.1"/>
    </source>
</evidence>
<dbReference type="AlphaFoldDB" id="A0AAN8RDC2"/>
<comment type="caution">
    <text evidence="2">The sequence shown here is derived from an EMBL/GenBank/DDBJ whole genome shotgun (WGS) entry which is preliminary data.</text>
</comment>
<keyword evidence="3" id="KW-1185">Reference proteome</keyword>
<feature type="compositionally biased region" description="Basic and acidic residues" evidence="1">
    <location>
        <begin position="476"/>
        <end position="494"/>
    </location>
</feature>
<feature type="compositionally biased region" description="Polar residues" evidence="1">
    <location>
        <begin position="504"/>
        <end position="514"/>
    </location>
</feature>
<evidence type="ECO:0000256" key="1">
    <source>
        <dbReference type="SAM" id="MobiDB-lite"/>
    </source>
</evidence>
<feature type="region of interest" description="Disordered" evidence="1">
    <location>
        <begin position="1"/>
        <end position="43"/>
    </location>
</feature>
<dbReference type="Proteomes" id="UP001313282">
    <property type="component" value="Unassembled WGS sequence"/>
</dbReference>
<feature type="region of interest" description="Disordered" evidence="1">
    <location>
        <begin position="319"/>
        <end position="374"/>
    </location>
</feature>
<name>A0AAN8RDC2_9PEZI</name>
<feature type="region of interest" description="Disordered" evidence="1">
    <location>
        <begin position="428"/>
        <end position="458"/>
    </location>
</feature>
<feature type="region of interest" description="Disordered" evidence="1">
    <location>
        <begin position="473"/>
        <end position="557"/>
    </location>
</feature>
<feature type="compositionally biased region" description="Low complexity" evidence="1">
    <location>
        <begin position="324"/>
        <end position="336"/>
    </location>
</feature>